<dbReference type="InterPro" id="IPR050631">
    <property type="entry name" value="PheA/TfdB_FAD_monoxygenase"/>
</dbReference>
<feature type="domain" description="FAD-binding" evidence="4">
    <location>
        <begin position="4"/>
        <end position="391"/>
    </location>
</feature>
<evidence type="ECO:0000259" key="4">
    <source>
        <dbReference type="Pfam" id="PF01494"/>
    </source>
</evidence>
<dbReference type="SUPFAM" id="SSF51905">
    <property type="entry name" value="FAD/NAD(P)-binding domain"/>
    <property type="match status" value="1"/>
</dbReference>
<evidence type="ECO:0000256" key="1">
    <source>
        <dbReference type="ARBA" id="ARBA00022630"/>
    </source>
</evidence>
<dbReference type="PANTHER" id="PTHR43476:SF5">
    <property type="entry name" value="FAD-DEPENDENT MONOOXYGENASE"/>
    <property type="match status" value="1"/>
</dbReference>
<gene>
    <name evidence="5" type="ORF">BCR34DRAFT_578453</name>
</gene>
<evidence type="ECO:0000256" key="2">
    <source>
        <dbReference type="ARBA" id="ARBA00022827"/>
    </source>
</evidence>
<protein>
    <recommendedName>
        <fullName evidence="4">FAD-binding domain-containing protein</fullName>
    </recommendedName>
</protein>
<dbReference type="InterPro" id="IPR002938">
    <property type="entry name" value="FAD-bd"/>
</dbReference>
<dbReference type="InterPro" id="IPR036188">
    <property type="entry name" value="FAD/NAD-bd_sf"/>
</dbReference>
<dbReference type="Proteomes" id="UP000193144">
    <property type="component" value="Unassembled WGS sequence"/>
</dbReference>
<dbReference type="PANTHER" id="PTHR43476">
    <property type="entry name" value="3-(3-HYDROXY-PHENYL)PROPIONATE/3-HYDROXYCINNAMIC ACID HYDROXYLASE"/>
    <property type="match status" value="1"/>
</dbReference>
<keyword evidence="6" id="KW-1185">Reference proteome</keyword>
<comment type="caution">
    <text evidence="5">The sequence shown here is derived from an EMBL/GenBank/DDBJ whole genome shotgun (WGS) entry which is preliminary data.</text>
</comment>
<sequence>MPEDTQVVIVGAGPAGLTLGLCLAQHQITSIILEKKAEITTDPRGVYLTGDAVRILSSLGLGPDLADIGHVVEIVNFHESAFCNKPFYIMETGSDALSQTLPNGIMQIQPRLESSLRRQIEKSSYCTLRTSSEVLNRVEEDPPTITYRTRDGSHNQIRAHWLVGADGKVGVVRKHFLEKSAGVKQVDGVYRYTGTWVAANLKLQLPTPKNHPTFPLWDLGYTPEQVYNLFWPKGWHFCSPPGKATASGRFGPYEERFWRHEFRQESWDESMDAVELLWDHLTPMITRDRDENGKLFHQRVQFPRDCIEIVRCRPFQFVHKVVNKWFANRTILIGDAAHVFPPFAGQGIGSGIRDAHQLAWRLALLQRDACISKNASIGLLEAWAQERRKSVDHAALMSLMNGQLCNNRPAFWMLGLLRLLALLNAIHFFRRTLDPQAIKEREGFTLVENGFFIRQNRGGSRLAQIVVQSHQQVPMLSDQLIQSKESIMGLLVITTDQYANDYAQAKTAIEAAMINPAVISTDSILLFSNTKPKESSDVEVFWPAADWRSVSGDREGYDPYSFVGRLGSRTRFALVRPDFFVYACAKDIGDLKKCLSVLHDQFY</sequence>
<organism evidence="5 6">
    <name type="scientific">Clohesyomyces aquaticus</name>
    <dbReference type="NCBI Taxonomy" id="1231657"/>
    <lineage>
        <taxon>Eukaryota</taxon>
        <taxon>Fungi</taxon>
        <taxon>Dikarya</taxon>
        <taxon>Ascomycota</taxon>
        <taxon>Pezizomycotina</taxon>
        <taxon>Dothideomycetes</taxon>
        <taxon>Pleosporomycetidae</taxon>
        <taxon>Pleosporales</taxon>
        <taxon>Lindgomycetaceae</taxon>
        <taxon>Clohesyomyces</taxon>
    </lineage>
</organism>
<reference evidence="5 6" key="1">
    <citation type="submission" date="2016-07" db="EMBL/GenBank/DDBJ databases">
        <title>Pervasive Adenine N6-methylation of Active Genes in Fungi.</title>
        <authorList>
            <consortium name="DOE Joint Genome Institute"/>
            <person name="Mondo S.J."/>
            <person name="Dannebaum R.O."/>
            <person name="Kuo R.C."/>
            <person name="Labutti K."/>
            <person name="Haridas S."/>
            <person name="Kuo A."/>
            <person name="Salamov A."/>
            <person name="Ahrendt S.R."/>
            <person name="Lipzen A."/>
            <person name="Sullivan W."/>
            <person name="Andreopoulos W.B."/>
            <person name="Clum A."/>
            <person name="Lindquist E."/>
            <person name="Daum C."/>
            <person name="Ramamoorthy G.K."/>
            <person name="Gryganskyi A."/>
            <person name="Culley D."/>
            <person name="Magnuson J.K."/>
            <person name="James T.Y."/>
            <person name="O'Malley M.A."/>
            <person name="Stajich J.E."/>
            <person name="Spatafora J.W."/>
            <person name="Visel A."/>
            <person name="Grigoriev I.V."/>
        </authorList>
    </citation>
    <scope>NUCLEOTIDE SEQUENCE [LARGE SCALE GENOMIC DNA]</scope>
    <source>
        <strain evidence="5 6">CBS 115471</strain>
    </source>
</reference>
<keyword evidence="2" id="KW-0274">FAD</keyword>
<evidence type="ECO:0000256" key="3">
    <source>
        <dbReference type="ARBA" id="ARBA00023002"/>
    </source>
</evidence>
<proteinExistence type="predicted"/>
<dbReference type="Gene3D" id="3.50.50.60">
    <property type="entry name" value="FAD/NAD(P)-binding domain"/>
    <property type="match status" value="2"/>
</dbReference>
<name>A0A1Y1YFH9_9PLEO</name>
<dbReference type="GO" id="GO:0071949">
    <property type="term" value="F:FAD binding"/>
    <property type="evidence" value="ECO:0007669"/>
    <property type="project" value="InterPro"/>
</dbReference>
<keyword evidence="3" id="KW-0560">Oxidoreductase</keyword>
<dbReference type="Pfam" id="PF01494">
    <property type="entry name" value="FAD_binding_3"/>
    <property type="match status" value="1"/>
</dbReference>
<accession>A0A1Y1YFH9</accession>
<dbReference type="STRING" id="1231657.A0A1Y1YFH9"/>
<dbReference type="OrthoDB" id="2096480at2759"/>
<dbReference type="GO" id="GO:0016491">
    <property type="term" value="F:oxidoreductase activity"/>
    <property type="evidence" value="ECO:0007669"/>
    <property type="project" value="UniProtKB-KW"/>
</dbReference>
<dbReference type="AlphaFoldDB" id="A0A1Y1YFH9"/>
<evidence type="ECO:0000313" key="6">
    <source>
        <dbReference type="Proteomes" id="UP000193144"/>
    </source>
</evidence>
<evidence type="ECO:0000313" key="5">
    <source>
        <dbReference type="EMBL" id="ORX96762.1"/>
    </source>
</evidence>
<keyword evidence="1" id="KW-0285">Flavoprotein</keyword>
<dbReference type="PRINTS" id="PR00420">
    <property type="entry name" value="RNGMNOXGNASE"/>
</dbReference>
<dbReference type="EMBL" id="MCFA01000248">
    <property type="protein sequence ID" value="ORX96762.1"/>
    <property type="molecule type" value="Genomic_DNA"/>
</dbReference>